<name>A0A8S0FL68_ECOLX</name>
<protein>
    <recommendedName>
        <fullName evidence="3">CP4-44 prophage antigen 43 (Ag43)phase-variable biofilm formation autotransporter</fullName>
    </recommendedName>
</protein>
<dbReference type="InterPro" id="IPR012332">
    <property type="entry name" value="Autotransporter_pectin_lyase_C"/>
</dbReference>
<organism evidence="1 2">
    <name type="scientific">Escherichia coli</name>
    <dbReference type="NCBI Taxonomy" id="562"/>
    <lineage>
        <taxon>Bacteria</taxon>
        <taxon>Pseudomonadati</taxon>
        <taxon>Pseudomonadota</taxon>
        <taxon>Gammaproteobacteria</taxon>
        <taxon>Enterobacterales</taxon>
        <taxon>Enterobacteriaceae</taxon>
        <taxon>Escherichia</taxon>
    </lineage>
</organism>
<gene>
    <name evidence="1" type="ORF">EIMP300_24640</name>
</gene>
<dbReference type="AlphaFoldDB" id="A0A8S0FL68"/>
<sequence>MNAGGKASDVTQNTGGALVTSTAATVTGTNRLGAFSVVAGKADNVVLENGGRLDVLSGHTATNTRVDDGGTLDIRNGGAATTVSMGNGGVLLADSGAAVSGTRSDGKAFSIGGGQADALMLEKGSSFTLNAGDTATDTTVNGGLFTARGGIEHWRAPPR</sequence>
<dbReference type="Gene3D" id="2.160.20.20">
    <property type="match status" value="1"/>
</dbReference>
<dbReference type="Proteomes" id="UP000467488">
    <property type="component" value="Chromosome"/>
</dbReference>
<evidence type="ECO:0000313" key="1">
    <source>
        <dbReference type="EMBL" id="BBU81064.1"/>
    </source>
</evidence>
<dbReference type="Pfam" id="PF16168">
    <property type="entry name" value="AIDA"/>
    <property type="match status" value="2"/>
</dbReference>
<accession>A0A8S0FL68</accession>
<evidence type="ECO:0008006" key="3">
    <source>
        <dbReference type="Google" id="ProtNLM"/>
    </source>
</evidence>
<dbReference type="NCBIfam" id="TIGR04415">
    <property type="entry name" value="O_hepto_targRPT"/>
    <property type="match status" value="1"/>
</dbReference>
<dbReference type="EMBL" id="AP022360">
    <property type="protein sequence ID" value="BBU81064.1"/>
    <property type="molecule type" value="Genomic_DNA"/>
</dbReference>
<reference evidence="1 2" key="1">
    <citation type="submission" date="2020-01" db="EMBL/GenBank/DDBJ databases">
        <title>Dynamics of blaIMP-6 dissemination in carbapenem resistant Enterobacteriacea isolated from regional surveillance in Osaka, Japan.</title>
        <authorList>
            <person name="Abe R."/>
            <person name="Akeda Y."/>
            <person name="Sugawara Y."/>
            <person name="Yamamoto N."/>
            <person name="Tomono K."/>
            <person name="Takeuchi D."/>
            <person name="Kawahara R."/>
            <person name="Hamada S."/>
        </authorList>
    </citation>
    <scope>NUCLEOTIDE SEQUENCE [LARGE SCALE GENOMIC DNA]</scope>
    <source>
        <strain evidence="1 2">E300</strain>
    </source>
</reference>
<evidence type="ECO:0000313" key="2">
    <source>
        <dbReference type="Proteomes" id="UP000467488"/>
    </source>
</evidence>
<dbReference type="InterPro" id="IPR030930">
    <property type="entry name" value="AIDA"/>
</dbReference>
<proteinExistence type="predicted"/>